<name>A0A1G2S7X5_9BACT</name>
<dbReference type="SUPFAM" id="SSF53335">
    <property type="entry name" value="S-adenosyl-L-methionine-dependent methyltransferases"/>
    <property type="match status" value="1"/>
</dbReference>
<dbReference type="CDD" id="cd02440">
    <property type="entry name" value="AdoMet_MTases"/>
    <property type="match status" value="1"/>
</dbReference>
<dbReference type="AlphaFoldDB" id="A0A1G2S7X5"/>
<organism evidence="2 3">
    <name type="scientific">Candidatus Yonathbacteria bacterium RIFCSPHIGHO2_02_FULL_44_14</name>
    <dbReference type="NCBI Taxonomy" id="1802724"/>
    <lineage>
        <taxon>Bacteria</taxon>
        <taxon>Candidatus Yonathiibacteriota</taxon>
    </lineage>
</organism>
<evidence type="ECO:0000259" key="1">
    <source>
        <dbReference type="Pfam" id="PF08241"/>
    </source>
</evidence>
<comment type="caution">
    <text evidence="2">The sequence shown here is derived from an EMBL/GenBank/DDBJ whole genome shotgun (WGS) entry which is preliminary data.</text>
</comment>
<dbReference type="Pfam" id="PF08241">
    <property type="entry name" value="Methyltransf_11"/>
    <property type="match status" value="1"/>
</dbReference>
<evidence type="ECO:0000313" key="2">
    <source>
        <dbReference type="EMBL" id="OHA80371.1"/>
    </source>
</evidence>
<accession>A0A1G2S7X5</accession>
<dbReference type="Proteomes" id="UP000179118">
    <property type="component" value="Unassembled WGS sequence"/>
</dbReference>
<reference evidence="2 3" key="1">
    <citation type="journal article" date="2016" name="Nat. Commun.">
        <title>Thousands of microbial genomes shed light on interconnected biogeochemical processes in an aquifer system.</title>
        <authorList>
            <person name="Anantharaman K."/>
            <person name="Brown C.T."/>
            <person name="Hug L.A."/>
            <person name="Sharon I."/>
            <person name="Castelle C.J."/>
            <person name="Probst A.J."/>
            <person name="Thomas B.C."/>
            <person name="Singh A."/>
            <person name="Wilkins M.J."/>
            <person name="Karaoz U."/>
            <person name="Brodie E.L."/>
            <person name="Williams K.H."/>
            <person name="Hubbard S.S."/>
            <person name="Banfield J.F."/>
        </authorList>
    </citation>
    <scope>NUCLEOTIDE SEQUENCE [LARGE SCALE GENOMIC DNA]</scope>
</reference>
<dbReference type="Gene3D" id="3.40.50.150">
    <property type="entry name" value="Vaccinia Virus protein VP39"/>
    <property type="match status" value="1"/>
</dbReference>
<proteinExistence type="predicted"/>
<protein>
    <recommendedName>
        <fullName evidence="1">Methyltransferase type 11 domain-containing protein</fullName>
    </recommendedName>
</protein>
<dbReference type="EMBL" id="MHUT01000022">
    <property type="protein sequence ID" value="OHA80371.1"/>
    <property type="molecule type" value="Genomic_DNA"/>
</dbReference>
<dbReference type="GO" id="GO:0008757">
    <property type="term" value="F:S-adenosylmethionine-dependent methyltransferase activity"/>
    <property type="evidence" value="ECO:0007669"/>
    <property type="project" value="InterPro"/>
</dbReference>
<dbReference type="InterPro" id="IPR029063">
    <property type="entry name" value="SAM-dependent_MTases_sf"/>
</dbReference>
<sequence>MKPWELFFKNRISKLFLEKKSVIDIGGGLRISSKKGNRYDESRQWLLPLVEKVDYKILDPVPDYEPDIVGDIHALPFADNSVDAIICLAVLEHVEDPVKACREIYRTLKPRGYAFVYVPFLYYYHAEKAYYKDYWRFTEDSVRMIFKDFSQLEICSVRGALGTWIRISPLGRFKFVENLFYFFDKIFDKINSKQVSGYNIFLVK</sequence>
<dbReference type="InterPro" id="IPR013216">
    <property type="entry name" value="Methyltransf_11"/>
</dbReference>
<gene>
    <name evidence="2" type="ORF">A3D51_03585</name>
</gene>
<evidence type="ECO:0000313" key="3">
    <source>
        <dbReference type="Proteomes" id="UP000179118"/>
    </source>
</evidence>
<feature type="domain" description="Methyltransferase type 11" evidence="1">
    <location>
        <begin position="68"/>
        <end position="115"/>
    </location>
</feature>